<comment type="function">
    <text evidence="12">Component of the F(0) channel, it forms part of the peripheral stalk, linking F(1) to F(0).</text>
</comment>
<dbReference type="NCBIfam" id="TIGR03321">
    <property type="entry name" value="alt_F1F0_F0_B"/>
    <property type="match status" value="1"/>
</dbReference>
<accession>A0A348ALB9</accession>
<dbReference type="OrthoDB" id="466272at2"/>
<dbReference type="AlphaFoldDB" id="A0A348ALB9"/>
<gene>
    <name evidence="14" type="primary">atpF_2</name>
    <name evidence="12" type="synonym">atpF</name>
    <name evidence="14" type="ORF">MAMMFC1_02552</name>
</gene>
<dbReference type="Pfam" id="PF00213">
    <property type="entry name" value="OSCP"/>
    <property type="match status" value="1"/>
</dbReference>
<dbReference type="InterPro" id="IPR000711">
    <property type="entry name" value="ATPase_OSCP/dsu"/>
</dbReference>
<evidence type="ECO:0000313" key="14">
    <source>
        <dbReference type="EMBL" id="BBB91867.1"/>
    </source>
</evidence>
<evidence type="ECO:0000256" key="3">
    <source>
        <dbReference type="ARBA" id="ARBA00022547"/>
    </source>
</evidence>
<evidence type="ECO:0000256" key="8">
    <source>
        <dbReference type="ARBA" id="ARBA00023136"/>
    </source>
</evidence>
<keyword evidence="3 12" id="KW-0138">CF(0)</keyword>
<dbReference type="HAMAP" id="MF_01398">
    <property type="entry name" value="ATP_synth_b_bprime"/>
    <property type="match status" value="1"/>
</dbReference>
<comment type="similarity">
    <text evidence="1 12">Belongs to the ATPase B chain family.</text>
</comment>
<name>A0A348ALB9_9FIRM</name>
<dbReference type="Proteomes" id="UP000276437">
    <property type="component" value="Chromosome"/>
</dbReference>
<keyword evidence="12" id="KW-1003">Cell membrane</keyword>
<comment type="subcellular location">
    <subcellularLocation>
        <location evidence="12">Cell membrane</location>
        <topology evidence="12">Single-pass membrane protein</topology>
    </subcellularLocation>
    <subcellularLocation>
        <location evidence="11">Endomembrane system</location>
        <topology evidence="11">Single-pass membrane protein</topology>
    </subcellularLocation>
</comment>
<keyword evidence="13" id="KW-0175">Coiled coil</keyword>
<dbReference type="PANTHER" id="PTHR33445:SF2">
    <property type="entry name" value="ATP SYNTHASE SUBUNIT B', CHLOROPLASTIC"/>
    <property type="match status" value="1"/>
</dbReference>
<dbReference type="GO" id="GO:0046933">
    <property type="term" value="F:proton-transporting ATP synthase activity, rotational mechanism"/>
    <property type="evidence" value="ECO:0007669"/>
    <property type="project" value="UniProtKB-UniRule"/>
</dbReference>
<dbReference type="GO" id="GO:0005886">
    <property type="term" value="C:plasma membrane"/>
    <property type="evidence" value="ECO:0007669"/>
    <property type="project" value="UniProtKB-SubCell"/>
</dbReference>
<evidence type="ECO:0000256" key="11">
    <source>
        <dbReference type="ARBA" id="ARBA00037847"/>
    </source>
</evidence>
<dbReference type="GO" id="GO:0045259">
    <property type="term" value="C:proton-transporting ATP synthase complex"/>
    <property type="evidence" value="ECO:0007669"/>
    <property type="project" value="UniProtKB-KW"/>
</dbReference>
<dbReference type="InterPro" id="IPR017707">
    <property type="entry name" value="Alt_ATP_synth_F0_bsu"/>
</dbReference>
<dbReference type="PANTHER" id="PTHR33445">
    <property type="entry name" value="ATP SYNTHASE SUBUNIT B', CHLOROPLASTIC"/>
    <property type="match status" value="1"/>
</dbReference>
<dbReference type="InterPro" id="IPR050059">
    <property type="entry name" value="ATP_synthase_B_chain"/>
</dbReference>
<keyword evidence="15" id="KW-1185">Reference proteome</keyword>
<comment type="subunit">
    <text evidence="12">F-type ATPases have 2 components, F(1) - the catalytic core - and F(0) - the membrane proton channel. F(1) has five subunits: alpha(3), beta(3), gamma(1), delta(1), epsilon(1). F(0) has three main subunits: a(1), b(2) and c(10-14). The alpha and beta chains form an alternating ring which encloses part of the gamma chain. F(1) is attached to F(0) by a central stalk formed by the gamma and epsilon chains, while a peripheral stalk is formed by the delta and b chains.</text>
</comment>
<evidence type="ECO:0000256" key="5">
    <source>
        <dbReference type="ARBA" id="ARBA00022781"/>
    </source>
</evidence>
<evidence type="ECO:0000256" key="9">
    <source>
        <dbReference type="ARBA" id="ARBA00023310"/>
    </source>
</evidence>
<comment type="function">
    <text evidence="10 12">F(1)F(0) ATP synthase produces ATP from ADP in the presence of a proton or sodium gradient. F-type ATPases consist of two structural domains, F(1) containing the extramembraneous catalytic core and F(0) containing the membrane proton channel, linked together by a central stalk and a peripheral stalk. During catalysis, ATP synthesis in the catalytic domain of F(1) is coupled via a rotary mechanism of the central stalk subunits to proton translocation.</text>
</comment>
<keyword evidence="2 12" id="KW-0813">Transport</keyword>
<evidence type="ECO:0000256" key="13">
    <source>
        <dbReference type="SAM" id="Coils"/>
    </source>
</evidence>
<dbReference type="KEGG" id="mana:MAMMFC1_02552"/>
<keyword evidence="5 12" id="KW-0375">Hydrogen ion transport</keyword>
<feature type="coiled-coil region" evidence="13">
    <location>
        <begin position="38"/>
        <end position="127"/>
    </location>
</feature>
<keyword evidence="8 12" id="KW-0472">Membrane</keyword>
<keyword evidence="4 12" id="KW-0812">Transmembrane</keyword>
<evidence type="ECO:0000256" key="6">
    <source>
        <dbReference type="ARBA" id="ARBA00022989"/>
    </source>
</evidence>
<dbReference type="GO" id="GO:0046961">
    <property type="term" value="F:proton-transporting ATPase activity, rotational mechanism"/>
    <property type="evidence" value="ECO:0007669"/>
    <property type="project" value="TreeGrafter"/>
</dbReference>
<dbReference type="GO" id="GO:0012505">
    <property type="term" value="C:endomembrane system"/>
    <property type="evidence" value="ECO:0007669"/>
    <property type="project" value="UniProtKB-SubCell"/>
</dbReference>
<dbReference type="InterPro" id="IPR002146">
    <property type="entry name" value="ATP_synth_b/b'su_bac/chlpt"/>
</dbReference>
<keyword evidence="9 12" id="KW-0066">ATP synthesis</keyword>
<keyword evidence="6 12" id="KW-1133">Transmembrane helix</keyword>
<protein>
    <recommendedName>
        <fullName evidence="12">ATP synthase subunit b</fullName>
    </recommendedName>
    <alternativeName>
        <fullName evidence="12">ATP synthase F(0) sector subunit b</fullName>
    </alternativeName>
    <alternativeName>
        <fullName evidence="12">ATPase subunit I</fullName>
    </alternativeName>
    <alternativeName>
        <fullName evidence="12">F-type ATPase subunit b</fullName>
        <shortName evidence="12">F-ATPase subunit b</shortName>
    </alternativeName>
</protein>
<evidence type="ECO:0000256" key="12">
    <source>
        <dbReference type="HAMAP-Rule" id="MF_01398"/>
    </source>
</evidence>
<evidence type="ECO:0000256" key="7">
    <source>
        <dbReference type="ARBA" id="ARBA00023065"/>
    </source>
</evidence>
<evidence type="ECO:0000256" key="4">
    <source>
        <dbReference type="ARBA" id="ARBA00022692"/>
    </source>
</evidence>
<evidence type="ECO:0000256" key="10">
    <source>
        <dbReference type="ARBA" id="ARBA00025198"/>
    </source>
</evidence>
<reference evidence="14 15" key="1">
    <citation type="journal article" date="2018" name="Int. J. Syst. Evol. Microbiol.">
        <title>Methylomusa anaerophila gen. nov., sp. nov., an anaerobic methanol-utilizing bacterium isolated from a microbial fuel cell.</title>
        <authorList>
            <person name="Amano N."/>
            <person name="Yamamuro A."/>
            <person name="Miyahara M."/>
            <person name="Kouzuma A."/>
            <person name="Abe T."/>
            <person name="Watanabe K."/>
        </authorList>
    </citation>
    <scope>NUCLEOTIDE SEQUENCE [LARGE SCALE GENOMIC DNA]</scope>
    <source>
        <strain evidence="14 15">MMFC1</strain>
    </source>
</reference>
<evidence type="ECO:0000313" key="15">
    <source>
        <dbReference type="Proteomes" id="UP000276437"/>
    </source>
</evidence>
<keyword evidence="7 12" id="KW-0406">Ion transport</keyword>
<feature type="transmembrane region" description="Helical" evidence="12">
    <location>
        <begin position="6"/>
        <end position="27"/>
    </location>
</feature>
<evidence type="ECO:0000256" key="2">
    <source>
        <dbReference type="ARBA" id="ARBA00022448"/>
    </source>
</evidence>
<dbReference type="RefSeq" id="WP_126308834.1">
    <property type="nucleotide sequence ID" value="NZ_AP018449.1"/>
</dbReference>
<sequence>MLIDWFTVGAQIINFLILVLLLKRFLFRPILKAMDEREQKIAANLENAAAAKVEAEREKTLFQDKTQALQQQTTAMLKKAEVEADQKYQTLLEEAKNEVKKKQAAWYNALENEQQAFLNQLEAKAQQEVFAVARQTLADLAGADLEEQMVHVFIRKFKEFVQDKERNKEETAGFLYNAENPLLVRSAFPLSAVSRQSVEKVLQQEIPGAARIIFQVAPEMAGGLELAVGGQKVSWTIGNYLSSLRQSMKEILERKKNDNVARS</sequence>
<organism evidence="14 15">
    <name type="scientific">Methylomusa anaerophila</name>
    <dbReference type="NCBI Taxonomy" id="1930071"/>
    <lineage>
        <taxon>Bacteria</taxon>
        <taxon>Bacillati</taxon>
        <taxon>Bacillota</taxon>
        <taxon>Negativicutes</taxon>
        <taxon>Selenomonadales</taxon>
        <taxon>Sporomusaceae</taxon>
        <taxon>Methylomusa</taxon>
    </lineage>
</organism>
<evidence type="ECO:0000256" key="1">
    <source>
        <dbReference type="ARBA" id="ARBA00005513"/>
    </source>
</evidence>
<dbReference type="CDD" id="cd06503">
    <property type="entry name" value="ATP-synt_Fo_b"/>
    <property type="match status" value="1"/>
</dbReference>
<proteinExistence type="inferred from homology"/>
<dbReference type="Pfam" id="PF00430">
    <property type="entry name" value="ATP-synt_B"/>
    <property type="match status" value="1"/>
</dbReference>
<dbReference type="EMBL" id="AP018449">
    <property type="protein sequence ID" value="BBB91867.1"/>
    <property type="molecule type" value="Genomic_DNA"/>
</dbReference>